<dbReference type="GO" id="GO:0036064">
    <property type="term" value="C:ciliary basal body"/>
    <property type="evidence" value="ECO:0007669"/>
    <property type="project" value="TreeGrafter"/>
</dbReference>
<evidence type="ECO:0000256" key="2">
    <source>
        <dbReference type="ARBA" id="ARBA00022741"/>
    </source>
</evidence>
<keyword evidence="6" id="KW-1185">Reference proteome</keyword>
<dbReference type="SUPFAM" id="SSF56059">
    <property type="entry name" value="Glutathione synthetase ATP-binding domain-like"/>
    <property type="match status" value="1"/>
</dbReference>
<dbReference type="GO" id="GO:0015631">
    <property type="term" value="F:tubulin binding"/>
    <property type="evidence" value="ECO:0007669"/>
    <property type="project" value="TreeGrafter"/>
</dbReference>
<proteinExistence type="predicted"/>
<reference evidence="5 6" key="2">
    <citation type="submission" date="2024-07" db="EMBL/GenBank/DDBJ databases">
        <authorList>
            <person name="Akdeniz Z."/>
        </authorList>
    </citation>
    <scope>NUCLEOTIDE SEQUENCE [LARGE SCALE GENOMIC DNA]</scope>
</reference>
<dbReference type="InterPro" id="IPR004344">
    <property type="entry name" value="TTL/TTLL_fam"/>
</dbReference>
<dbReference type="GO" id="GO:0070740">
    <property type="term" value="F:tubulin-glutamic acid ligase activity"/>
    <property type="evidence" value="ECO:0007669"/>
    <property type="project" value="TreeGrafter"/>
</dbReference>
<dbReference type="Gene3D" id="3.30.470.20">
    <property type="entry name" value="ATP-grasp fold, B domain"/>
    <property type="match status" value="1"/>
</dbReference>
<dbReference type="AlphaFoldDB" id="A0AA86TRD0"/>
<dbReference type="GO" id="GO:0005524">
    <property type="term" value="F:ATP binding"/>
    <property type="evidence" value="ECO:0007669"/>
    <property type="project" value="UniProtKB-KW"/>
</dbReference>
<evidence type="ECO:0000313" key="6">
    <source>
        <dbReference type="Proteomes" id="UP001642409"/>
    </source>
</evidence>
<dbReference type="PANTHER" id="PTHR12241">
    <property type="entry name" value="TUBULIN POLYGLUTAMYLASE"/>
    <property type="match status" value="1"/>
</dbReference>
<keyword evidence="2" id="KW-0547">Nucleotide-binding</keyword>
<dbReference type="GO" id="GO:0000226">
    <property type="term" value="P:microtubule cytoskeleton organization"/>
    <property type="evidence" value="ECO:0007669"/>
    <property type="project" value="TreeGrafter"/>
</dbReference>
<evidence type="ECO:0000256" key="3">
    <source>
        <dbReference type="ARBA" id="ARBA00022840"/>
    </source>
</evidence>
<keyword evidence="3" id="KW-0067">ATP-binding</keyword>
<sequence>MIISVILLQQQYIIPLANTIFDDEPKIAVFGDRLPVTQNFSSRTRPIILFPDYARNQIKKSSKIFEQSTRQAGQCYHYNIKPEKPNCTKDVLNQQFYVMQTHSFARYEQYFDKLQPGQLINRLPGRSILLHKNSLTQAINRYQRALKFNSSQQIFPQSFILPENSYNLKKYMADGKWVIAKPSNSYAGRGIILTNRFSDIPLRDYVAQEYVTGVLMQNHKIDLRVMVLVTSLDPLIAYTHRSGFVKAAYNSYQKLSDSKINELKTHLTNVAVNFGHDDRELFTDSGAHAFFPLHTFMREIDEPQSIYDFKFNQQNNTLPSKIIKDNINTLVTRTLIQTYKPVLEQAKAETTRIHDFPRPFFGLLGLDVMLLKNGTPVLLEVNDNTMISKNFNLDPDSEYNDLLIDMYNLIGIRINTDEDVINPEYGFDDKRIWRSNLTYNTSMNMYQLKAAQNNNIEYNKLTKFEQRSLMQLKDEATRLGEFQRLKFEDYEDEFYDASYLTKLLYIWIQQEKEEGHT</sequence>
<evidence type="ECO:0000313" key="4">
    <source>
        <dbReference type="EMBL" id="CAI9926289.1"/>
    </source>
</evidence>
<dbReference type="EMBL" id="CATOUU010000367">
    <property type="protein sequence ID" value="CAI9926289.1"/>
    <property type="molecule type" value="Genomic_DNA"/>
</dbReference>
<keyword evidence="1 4" id="KW-0436">Ligase</keyword>
<comment type="caution">
    <text evidence="4">The sequence shown here is derived from an EMBL/GenBank/DDBJ whole genome shotgun (WGS) entry which is preliminary data.</text>
</comment>
<reference evidence="4" key="1">
    <citation type="submission" date="2023-06" db="EMBL/GenBank/DDBJ databases">
        <authorList>
            <person name="Kurt Z."/>
        </authorList>
    </citation>
    <scope>NUCLEOTIDE SEQUENCE</scope>
</reference>
<evidence type="ECO:0000256" key="1">
    <source>
        <dbReference type="ARBA" id="ARBA00022598"/>
    </source>
</evidence>
<organism evidence="4">
    <name type="scientific">Hexamita inflata</name>
    <dbReference type="NCBI Taxonomy" id="28002"/>
    <lineage>
        <taxon>Eukaryota</taxon>
        <taxon>Metamonada</taxon>
        <taxon>Diplomonadida</taxon>
        <taxon>Hexamitidae</taxon>
        <taxon>Hexamitinae</taxon>
        <taxon>Hexamita</taxon>
    </lineage>
</organism>
<dbReference type="Pfam" id="PF03133">
    <property type="entry name" value="TTL"/>
    <property type="match status" value="1"/>
</dbReference>
<protein>
    <submittedName>
        <fullName evidence="4">Tubulin tyrosine ligase</fullName>
    </submittedName>
    <submittedName>
        <fullName evidence="5">Tubulin_tyrosine ligase</fullName>
    </submittedName>
</protein>
<evidence type="ECO:0000313" key="5">
    <source>
        <dbReference type="EMBL" id="CAL6019113.1"/>
    </source>
</evidence>
<dbReference type="PROSITE" id="PS51221">
    <property type="entry name" value="TTL"/>
    <property type="match status" value="1"/>
</dbReference>
<dbReference type="Proteomes" id="UP001642409">
    <property type="component" value="Unassembled WGS sequence"/>
</dbReference>
<dbReference type="EMBL" id="CAXDID020000082">
    <property type="protein sequence ID" value="CAL6019113.1"/>
    <property type="molecule type" value="Genomic_DNA"/>
</dbReference>
<accession>A0AA86TRD0</accession>
<name>A0AA86TRD0_9EUKA</name>
<gene>
    <name evidence="4" type="ORF">HINF_LOCUS13934</name>
    <name evidence="5" type="ORF">HINF_LOCUS26792</name>
</gene>